<keyword evidence="4" id="KW-1185">Reference proteome</keyword>
<evidence type="ECO:0000256" key="1">
    <source>
        <dbReference type="PROSITE-ProRule" id="PRU00285"/>
    </source>
</evidence>
<accession>A0AAD7QAU8</accession>
<dbReference type="InterPro" id="IPR039321">
    <property type="entry name" value="IDM2/3-like"/>
</dbReference>
<evidence type="ECO:0000259" key="2">
    <source>
        <dbReference type="PROSITE" id="PS01031"/>
    </source>
</evidence>
<dbReference type="Gene3D" id="2.60.40.790">
    <property type="match status" value="1"/>
</dbReference>
<comment type="similarity">
    <text evidence="1">Belongs to the small heat shock protein (HSP20) family.</text>
</comment>
<dbReference type="CDD" id="cd06464">
    <property type="entry name" value="ACD_sHsps-like"/>
    <property type="match status" value="1"/>
</dbReference>
<dbReference type="PROSITE" id="PS01031">
    <property type="entry name" value="SHSP"/>
    <property type="match status" value="1"/>
</dbReference>
<evidence type="ECO:0000313" key="4">
    <source>
        <dbReference type="Proteomes" id="UP001163823"/>
    </source>
</evidence>
<name>A0AAD7QAU8_QUISA</name>
<reference evidence="3" key="1">
    <citation type="journal article" date="2023" name="Science">
        <title>Elucidation of the pathway for biosynthesis of saponin adjuvants from the soapbark tree.</title>
        <authorList>
            <person name="Reed J."/>
            <person name="Orme A."/>
            <person name="El-Demerdash A."/>
            <person name="Owen C."/>
            <person name="Martin L.B.B."/>
            <person name="Misra R.C."/>
            <person name="Kikuchi S."/>
            <person name="Rejzek M."/>
            <person name="Martin A.C."/>
            <person name="Harkess A."/>
            <person name="Leebens-Mack J."/>
            <person name="Louveau T."/>
            <person name="Stephenson M.J."/>
            <person name="Osbourn A."/>
        </authorList>
    </citation>
    <scope>NUCLEOTIDE SEQUENCE</scope>
    <source>
        <strain evidence="3">S10</strain>
    </source>
</reference>
<evidence type="ECO:0000313" key="3">
    <source>
        <dbReference type="EMBL" id="KAJ7977998.1"/>
    </source>
</evidence>
<dbReference type="GO" id="GO:0005634">
    <property type="term" value="C:nucleus"/>
    <property type="evidence" value="ECO:0007669"/>
    <property type="project" value="TreeGrafter"/>
</dbReference>
<dbReference type="InterPro" id="IPR002068">
    <property type="entry name" value="A-crystallin/Hsp20_dom"/>
</dbReference>
<proteinExistence type="inferred from homology"/>
<sequence>MEGEFRGVPVNVVVHFYSFKGFLELHSIISLFLQKLLDKEKLLKRDLYIHPQGSGNGITLQFTEFRFERAANNIKAKPLNSQQRVLSVAPLNSRPYIGPPSPGSYTAKAPPTTMDKEAVDKYSPAIVLLPSSSEQEIQNVLAVTKNGVVLTGAAAKGQVGPAVGAMDIAETEDSYFFRVNLPGVAEQGFSCNIEPDGKVLIKGVTTTGEKTVCKNSQVFHMHLTKSMPAGSLLSIIRAAWPD</sequence>
<dbReference type="EMBL" id="JARAOO010000003">
    <property type="protein sequence ID" value="KAJ7977998.1"/>
    <property type="molecule type" value="Genomic_DNA"/>
</dbReference>
<protein>
    <submittedName>
        <fullName evidence="3">Alpha-crystallin domain-containing protein 22.3</fullName>
    </submittedName>
</protein>
<organism evidence="3 4">
    <name type="scientific">Quillaja saponaria</name>
    <name type="common">Soap bark tree</name>
    <dbReference type="NCBI Taxonomy" id="32244"/>
    <lineage>
        <taxon>Eukaryota</taxon>
        <taxon>Viridiplantae</taxon>
        <taxon>Streptophyta</taxon>
        <taxon>Embryophyta</taxon>
        <taxon>Tracheophyta</taxon>
        <taxon>Spermatophyta</taxon>
        <taxon>Magnoliopsida</taxon>
        <taxon>eudicotyledons</taxon>
        <taxon>Gunneridae</taxon>
        <taxon>Pentapetalae</taxon>
        <taxon>rosids</taxon>
        <taxon>fabids</taxon>
        <taxon>Fabales</taxon>
        <taxon>Quillajaceae</taxon>
        <taxon>Quillaja</taxon>
    </lineage>
</organism>
<dbReference type="Proteomes" id="UP001163823">
    <property type="component" value="Chromosome 3"/>
</dbReference>
<comment type="caution">
    <text evidence="3">The sequence shown here is derived from an EMBL/GenBank/DDBJ whole genome shotgun (WGS) entry which is preliminary data.</text>
</comment>
<dbReference type="PANTHER" id="PTHR34661">
    <property type="entry name" value="INCREASED DNA METHYLATION 3"/>
    <property type="match status" value="1"/>
</dbReference>
<dbReference type="PANTHER" id="PTHR34661:SF8">
    <property type="entry name" value="ALPHA-CRYSTALLIN DOMAIN-CONTAINING PROTEIN 22.3"/>
    <property type="match status" value="1"/>
</dbReference>
<dbReference type="SUPFAM" id="SSF49764">
    <property type="entry name" value="HSP20-like chaperones"/>
    <property type="match status" value="1"/>
</dbReference>
<feature type="domain" description="SHSP" evidence="2">
    <location>
        <begin position="154"/>
        <end position="242"/>
    </location>
</feature>
<dbReference type="AlphaFoldDB" id="A0AAD7QAU8"/>
<gene>
    <name evidence="3" type="ORF">O6P43_007537</name>
</gene>
<dbReference type="InterPro" id="IPR008978">
    <property type="entry name" value="HSP20-like_chaperone"/>
</dbReference>